<sequence>METSATRHAGFASRFCFAWALALSGSPANANEETAMIYPETERGDVVDEKFGTAIADPYRWLESDARRSADVARWIEAQNDLSAPYLAGLPGRDIFRQRLTALFDHERLTAPEKRGERYFFTRNAGLDNQSVLFVREGVGGADRVVLDPNDWSTDAATALAEWAPSEDGSHLAFAVQDGGSDWRTIRVMNIESGVILEDEIRWARFTRIAWAKNGSGFFYSRNPRPEKEAGFEAKVAEHAVYFHRLGTPQSEDRLVHAPASDIPLIHTVNVTPDGRYAVIYSTALTGGNALVVVDLLDPDWPMRTVVPAFDQGWTLAGNIGTKLFLSTQDGAPRGKIVTLDLAAATRAVVEIVAERPDATLFEAALIGDRLLTSYLVDAKTEVLLRQLDGTADGTLDLPGIGTAGGFRGRPGDDEGFFVFTSLDAPTTVYRFDAAANTRTVWAAPTVDLDQVIVEQRFYASKDGTRVPIFVVRRRDVAGPAPTVLSGYGGYGIPMVPYYSPEVMAWVEQGGVYAVANIRGGGEYGKAWHDAGRLQRKQNVFDDFIAAAEFLKAEGITSPDGLAIQGGSNGGLLVGAVVNQRPDLFAAAMPNVGVLDMLRFDRFTSGQHWVQEYGDPAVEADFRNLLSYSPYHQIRSGLTYPAILATTADTDDRVVPAHSFKYVAALQSADLGPRPRLLRVDTRAGHGAGKPTDKMIEEMADVWAFAARWTGLEVRLPK</sequence>
<dbReference type="Pfam" id="PF00326">
    <property type="entry name" value="Peptidase_S9"/>
    <property type="match status" value="1"/>
</dbReference>
<feature type="chain" id="PRO_5037941409" description="prolyl oligopeptidase" evidence="7">
    <location>
        <begin position="31"/>
        <end position="718"/>
    </location>
</feature>
<keyword evidence="6" id="KW-0720">Serine protease</keyword>
<name>A0A916Y8A0_9HYPH</name>
<comment type="caution">
    <text evidence="10">The sequence shown here is derived from an EMBL/GenBank/DDBJ whole genome shotgun (WGS) entry which is preliminary data.</text>
</comment>
<dbReference type="AlphaFoldDB" id="A0A916Y8A0"/>
<dbReference type="InterPro" id="IPR051167">
    <property type="entry name" value="Prolyl_oligopep/macrocyclase"/>
</dbReference>
<evidence type="ECO:0000259" key="8">
    <source>
        <dbReference type="Pfam" id="PF00326"/>
    </source>
</evidence>
<gene>
    <name evidence="10" type="ORF">GCM10011335_41210</name>
</gene>
<evidence type="ECO:0000256" key="2">
    <source>
        <dbReference type="ARBA" id="ARBA00005228"/>
    </source>
</evidence>
<dbReference type="PANTHER" id="PTHR42881:SF2">
    <property type="entry name" value="PROLYL ENDOPEPTIDASE"/>
    <property type="match status" value="1"/>
</dbReference>
<keyword evidence="4" id="KW-0645">Protease</keyword>
<dbReference type="PRINTS" id="PR00862">
    <property type="entry name" value="PROLIGOPTASE"/>
</dbReference>
<organism evidence="10 11">
    <name type="scientific">Aureimonas glaciei</name>
    <dbReference type="NCBI Taxonomy" id="1776957"/>
    <lineage>
        <taxon>Bacteria</taxon>
        <taxon>Pseudomonadati</taxon>
        <taxon>Pseudomonadota</taxon>
        <taxon>Alphaproteobacteria</taxon>
        <taxon>Hyphomicrobiales</taxon>
        <taxon>Aurantimonadaceae</taxon>
        <taxon>Aureimonas</taxon>
    </lineage>
</organism>
<dbReference type="InterPro" id="IPR029058">
    <property type="entry name" value="AB_hydrolase_fold"/>
</dbReference>
<evidence type="ECO:0000256" key="3">
    <source>
        <dbReference type="ARBA" id="ARBA00011897"/>
    </source>
</evidence>
<keyword evidence="11" id="KW-1185">Reference proteome</keyword>
<reference evidence="10" key="1">
    <citation type="journal article" date="2014" name="Int. J. Syst. Evol. Microbiol.">
        <title>Complete genome sequence of Corynebacterium casei LMG S-19264T (=DSM 44701T), isolated from a smear-ripened cheese.</title>
        <authorList>
            <consortium name="US DOE Joint Genome Institute (JGI-PGF)"/>
            <person name="Walter F."/>
            <person name="Albersmeier A."/>
            <person name="Kalinowski J."/>
            <person name="Ruckert C."/>
        </authorList>
    </citation>
    <scope>NUCLEOTIDE SEQUENCE</scope>
    <source>
        <strain evidence="10">CGMCC 1.15493</strain>
    </source>
</reference>
<protein>
    <recommendedName>
        <fullName evidence="3">prolyl oligopeptidase</fullName>
        <ecNumber evidence="3">3.4.21.26</ecNumber>
    </recommendedName>
</protein>
<dbReference type="GO" id="GO:0006508">
    <property type="term" value="P:proteolysis"/>
    <property type="evidence" value="ECO:0007669"/>
    <property type="project" value="UniProtKB-KW"/>
</dbReference>
<dbReference type="InterPro" id="IPR023302">
    <property type="entry name" value="Pept_S9A_N"/>
</dbReference>
<dbReference type="GO" id="GO:0004252">
    <property type="term" value="F:serine-type endopeptidase activity"/>
    <property type="evidence" value="ECO:0007669"/>
    <property type="project" value="UniProtKB-EC"/>
</dbReference>
<dbReference type="SUPFAM" id="SSF53474">
    <property type="entry name" value="alpha/beta-Hydrolases"/>
    <property type="match status" value="1"/>
</dbReference>
<dbReference type="InterPro" id="IPR002470">
    <property type="entry name" value="Peptidase_S9A"/>
</dbReference>
<dbReference type="Proteomes" id="UP000613160">
    <property type="component" value="Unassembled WGS sequence"/>
</dbReference>
<accession>A0A916Y8A0</accession>
<dbReference type="Gene3D" id="2.130.10.120">
    <property type="entry name" value="Prolyl oligopeptidase, N-terminal domain"/>
    <property type="match status" value="1"/>
</dbReference>
<dbReference type="RefSeq" id="WP_244640403.1">
    <property type="nucleotide sequence ID" value="NZ_BMJJ01000011.1"/>
</dbReference>
<evidence type="ECO:0000256" key="6">
    <source>
        <dbReference type="ARBA" id="ARBA00022825"/>
    </source>
</evidence>
<proteinExistence type="inferred from homology"/>
<dbReference type="Pfam" id="PF02897">
    <property type="entry name" value="Peptidase_S9_N"/>
    <property type="match status" value="1"/>
</dbReference>
<evidence type="ECO:0000313" key="10">
    <source>
        <dbReference type="EMBL" id="GGD33966.1"/>
    </source>
</evidence>
<comment type="similarity">
    <text evidence="2">Belongs to the peptidase S9A family.</text>
</comment>
<dbReference type="InterPro" id="IPR002471">
    <property type="entry name" value="Pept_S9_AS"/>
</dbReference>
<reference evidence="10" key="2">
    <citation type="submission" date="2020-09" db="EMBL/GenBank/DDBJ databases">
        <authorList>
            <person name="Sun Q."/>
            <person name="Zhou Y."/>
        </authorList>
    </citation>
    <scope>NUCLEOTIDE SEQUENCE</scope>
    <source>
        <strain evidence="10">CGMCC 1.15493</strain>
    </source>
</reference>
<feature type="domain" description="Peptidase S9A N-terminal" evidence="9">
    <location>
        <begin position="39"/>
        <end position="444"/>
    </location>
</feature>
<dbReference type="PROSITE" id="PS00708">
    <property type="entry name" value="PRO_ENDOPEP_SER"/>
    <property type="match status" value="1"/>
</dbReference>
<dbReference type="GO" id="GO:0070012">
    <property type="term" value="F:oligopeptidase activity"/>
    <property type="evidence" value="ECO:0007669"/>
    <property type="project" value="TreeGrafter"/>
</dbReference>
<dbReference type="InterPro" id="IPR001375">
    <property type="entry name" value="Peptidase_S9_cat"/>
</dbReference>
<feature type="domain" description="Peptidase S9 prolyl oligopeptidase catalytic" evidence="8">
    <location>
        <begin position="500"/>
        <end position="711"/>
    </location>
</feature>
<dbReference type="GO" id="GO:0005829">
    <property type="term" value="C:cytosol"/>
    <property type="evidence" value="ECO:0007669"/>
    <property type="project" value="TreeGrafter"/>
</dbReference>
<dbReference type="Gene3D" id="3.40.50.1820">
    <property type="entry name" value="alpha/beta hydrolase"/>
    <property type="match status" value="1"/>
</dbReference>
<keyword evidence="7" id="KW-0732">Signal</keyword>
<evidence type="ECO:0000256" key="7">
    <source>
        <dbReference type="SAM" id="SignalP"/>
    </source>
</evidence>
<evidence type="ECO:0000313" key="11">
    <source>
        <dbReference type="Proteomes" id="UP000613160"/>
    </source>
</evidence>
<dbReference type="EC" id="3.4.21.26" evidence="3"/>
<evidence type="ECO:0000259" key="9">
    <source>
        <dbReference type="Pfam" id="PF02897"/>
    </source>
</evidence>
<dbReference type="EMBL" id="BMJJ01000011">
    <property type="protein sequence ID" value="GGD33966.1"/>
    <property type="molecule type" value="Genomic_DNA"/>
</dbReference>
<evidence type="ECO:0000256" key="5">
    <source>
        <dbReference type="ARBA" id="ARBA00022801"/>
    </source>
</evidence>
<dbReference type="FunFam" id="3.40.50.1820:FF:000005">
    <property type="entry name" value="Prolyl endopeptidase"/>
    <property type="match status" value="1"/>
</dbReference>
<feature type="signal peptide" evidence="7">
    <location>
        <begin position="1"/>
        <end position="30"/>
    </location>
</feature>
<evidence type="ECO:0000256" key="1">
    <source>
        <dbReference type="ARBA" id="ARBA00001070"/>
    </source>
</evidence>
<evidence type="ECO:0000256" key="4">
    <source>
        <dbReference type="ARBA" id="ARBA00022670"/>
    </source>
</evidence>
<dbReference type="PANTHER" id="PTHR42881">
    <property type="entry name" value="PROLYL ENDOPEPTIDASE"/>
    <property type="match status" value="1"/>
</dbReference>
<comment type="catalytic activity">
    <reaction evidence="1">
        <text>Hydrolysis of Pro-|-Xaa &gt;&gt; Ala-|-Xaa in oligopeptides.</text>
        <dbReference type="EC" id="3.4.21.26"/>
    </reaction>
</comment>
<dbReference type="SUPFAM" id="SSF50993">
    <property type="entry name" value="Peptidase/esterase 'gauge' domain"/>
    <property type="match status" value="1"/>
</dbReference>
<keyword evidence="5" id="KW-0378">Hydrolase</keyword>